<dbReference type="EnsemblMetazoa" id="AMIN006851-RA">
    <property type="protein sequence ID" value="AMIN006851-PA"/>
    <property type="gene ID" value="AMIN006851"/>
</dbReference>
<dbReference type="VEuPathDB" id="VectorBase:AMIN006851"/>
<keyword evidence="1" id="KW-0175">Coiled coil</keyword>
<evidence type="ECO:0000313" key="3">
    <source>
        <dbReference type="Proteomes" id="UP000075920"/>
    </source>
</evidence>
<reference evidence="2" key="2">
    <citation type="submission" date="2020-05" db="UniProtKB">
        <authorList>
            <consortium name="EnsemblMetazoa"/>
        </authorList>
    </citation>
    <scope>IDENTIFICATION</scope>
    <source>
        <strain evidence="2">MINIMUS1</strain>
    </source>
</reference>
<sequence length="548" mass="61150">GRSAGTLEPLRIYSRVPLENSTPKQSKCVQLDQCERRCPQCTVQSMSRCHRMHWLRYLALAFVLLEADTVRGDFGITPAISGATTVQQYAGRILDEADGIVSAYGDITLDGPSEAFNQAGLVLKTMFEQIVSFVQPIAQTIAALAPNDVGVVEDLFGAVDTKITAMSTFITGDGQTQLAAIQTKVSVFVRNELNDILNTIKVTLNELRNALNTLRTAVISARTNRATTSNVQTYVKPSMVVMVQTKTLQLATDLPSAAFSAIETARTINQANIFVQTGISISSGTTLSELWESELLKDYERIMNFLSNLKMLVTTEIPKLNARIALFTQDFTTLTTPLGSKYSEVNTVFGKITTGTGDNVLNAYKTLVSSVLGYITDMLKVYFPPIEPAIKRLSEVLVQRGQYADYCYETYYPKVEQYLFSGEMNVLTCLNTELQREKYLMEALVEVIYQLQFFLEDTNAHLKICYRLSLFDTPLANQCLQEHTEFSEPIPCTAIKEYATLLQLLCKEVDSLRFRLWACVSRDTIRFPLEAKDILANIEKCQQVGPNT</sequence>
<feature type="coiled-coil region" evidence="1">
    <location>
        <begin position="190"/>
        <end position="224"/>
    </location>
</feature>
<reference evidence="3" key="1">
    <citation type="submission" date="2013-03" db="EMBL/GenBank/DDBJ databases">
        <title>The Genome Sequence of Anopheles minimus MINIMUS1.</title>
        <authorList>
            <consortium name="The Broad Institute Genomics Platform"/>
            <person name="Neafsey D.E."/>
            <person name="Walton C."/>
            <person name="Walker B."/>
            <person name="Young S.K."/>
            <person name="Zeng Q."/>
            <person name="Gargeya S."/>
            <person name="Fitzgerald M."/>
            <person name="Haas B."/>
            <person name="Abouelleil A."/>
            <person name="Allen A.W."/>
            <person name="Alvarado L."/>
            <person name="Arachchi H.M."/>
            <person name="Berlin A.M."/>
            <person name="Chapman S.B."/>
            <person name="Gainer-Dewar J."/>
            <person name="Goldberg J."/>
            <person name="Griggs A."/>
            <person name="Gujja S."/>
            <person name="Hansen M."/>
            <person name="Howarth C."/>
            <person name="Imamovic A."/>
            <person name="Ireland A."/>
            <person name="Larimer J."/>
            <person name="McCowan C."/>
            <person name="Murphy C."/>
            <person name="Pearson M."/>
            <person name="Poon T.W."/>
            <person name="Priest M."/>
            <person name="Roberts A."/>
            <person name="Saif S."/>
            <person name="Shea T."/>
            <person name="Sisk P."/>
            <person name="Sykes S."/>
            <person name="Wortman J."/>
            <person name="Nusbaum C."/>
            <person name="Birren B."/>
        </authorList>
    </citation>
    <scope>NUCLEOTIDE SEQUENCE [LARGE SCALE GENOMIC DNA]</scope>
    <source>
        <strain evidence="3">MINIMUS1</strain>
    </source>
</reference>
<keyword evidence="3" id="KW-1185">Reference proteome</keyword>
<dbReference type="Proteomes" id="UP000075920">
    <property type="component" value="Unassembled WGS sequence"/>
</dbReference>
<dbReference type="AlphaFoldDB" id="A0A182W927"/>
<accession>A0A182W927</accession>
<organism evidence="2 3">
    <name type="scientific">Anopheles minimus</name>
    <dbReference type="NCBI Taxonomy" id="112268"/>
    <lineage>
        <taxon>Eukaryota</taxon>
        <taxon>Metazoa</taxon>
        <taxon>Ecdysozoa</taxon>
        <taxon>Arthropoda</taxon>
        <taxon>Hexapoda</taxon>
        <taxon>Insecta</taxon>
        <taxon>Pterygota</taxon>
        <taxon>Neoptera</taxon>
        <taxon>Endopterygota</taxon>
        <taxon>Diptera</taxon>
        <taxon>Nematocera</taxon>
        <taxon>Culicoidea</taxon>
        <taxon>Culicidae</taxon>
        <taxon>Anophelinae</taxon>
        <taxon>Anopheles</taxon>
    </lineage>
</organism>
<evidence type="ECO:0000256" key="1">
    <source>
        <dbReference type="SAM" id="Coils"/>
    </source>
</evidence>
<evidence type="ECO:0000313" key="2">
    <source>
        <dbReference type="EnsemblMetazoa" id="AMIN006851-PA"/>
    </source>
</evidence>
<proteinExistence type="predicted"/>
<protein>
    <submittedName>
        <fullName evidence="2">Uncharacterized protein</fullName>
    </submittedName>
</protein>
<name>A0A182W927_9DIPT</name>